<dbReference type="EMBL" id="JACGCI010000209">
    <property type="protein sequence ID" value="KAF6741986.1"/>
    <property type="molecule type" value="Genomic_DNA"/>
</dbReference>
<dbReference type="AlphaFoldDB" id="A0A8H6H9C3"/>
<name>A0A8H6H9C3_9AGAR</name>
<accession>A0A8H6H9C3</accession>
<feature type="non-terminal residue" evidence="2">
    <location>
        <position position="545"/>
    </location>
</feature>
<dbReference type="Proteomes" id="UP000521943">
    <property type="component" value="Unassembled WGS sequence"/>
</dbReference>
<comment type="caution">
    <text evidence="2">The sequence shown here is derived from an EMBL/GenBank/DDBJ whole genome shotgun (WGS) entry which is preliminary data.</text>
</comment>
<evidence type="ECO:0000259" key="1">
    <source>
        <dbReference type="Pfam" id="PF20209"/>
    </source>
</evidence>
<dbReference type="InterPro" id="IPR046700">
    <property type="entry name" value="DUF6570"/>
</dbReference>
<keyword evidence="3" id="KW-1185">Reference proteome</keyword>
<dbReference type="OrthoDB" id="3221862at2759"/>
<proteinExistence type="predicted"/>
<gene>
    <name evidence="2" type="ORF">DFP72DRAFT_831842</name>
</gene>
<organism evidence="2 3">
    <name type="scientific">Ephemerocybe angulata</name>
    <dbReference type="NCBI Taxonomy" id="980116"/>
    <lineage>
        <taxon>Eukaryota</taxon>
        <taxon>Fungi</taxon>
        <taxon>Dikarya</taxon>
        <taxon>Basidiomycota</taxon>
        <taxon>Agaricomycotina</taxon>
        <taxon>Agaricomycetes</taxon>
        <taxon>Agaricomycetidae</taxon>
        <taxon>Agaricales</taxon>
        <taxon>Agaricineae</taxon>
        <taxon>Psathyrellaceae</taxon>
        <taxon>Ephemerocybe</taxon>
    </lineage>
</organism>
<feature type="domain" description="DUF6570" evidence="1">
    <location>
        <begin position="376"/>
        <end position="506"/>
    </location>
</feature>
<evidence type="ECO:0000313" key="3">
    <source>
        <dbReference type="Proteomes" id="UP000521943"/>
    </source>
</evidence>
<reference evidence="2 3" key="1">
    <citation type="submission" date="2020-07" db="EMBL/GenBank/DDBJ databases">
        <title>Comparative genomics of pyrophilous fungi reveals a link between fire events and developmental genes.</title>
        <authorList>
            <consortium name="DOE Joint Genome Institute"/>
            <person name="Steindorff A.S."/>
            <person name="Carver A."/>
            <person name="Calhoun S."/>
            <person name="Stillman K."/>
            <person name="Liu H."/>
            <person name="Lipzen A."/>
            <person name="Pangilinan J."/>
            <person name="Labutti K."/>
            <person name="Bruns T.D."/>
            <person name="Grigoriev I.V."/>
        </authorList>
    </citation>
    <scope>NUCLEOTIDE SEQUENCE [LARGE SCALE GENOMIC DNA]</scope>
    <source>
        <strain evidence="2 3">CBS 144469</strain>
    </source>
</reference>
<evidence type="ECO:0000313" key="2">
    <source>
        <dbReference type="EMBL" id="KAF6741986.1"/>
    </source>
</evidence>
<sequence length="545" mass="60673">MGGGSRNQVFTTEDLRHAEAPPGEDLVIHHTEYSLVNYHTLQNVVRNEDNNQIVCRLPLRVLGPKLQTAEIRDLAKLHEGIPAVSRDTRRVLLDRFNAHECTDNCEISYAVLTPVVNQAPTGRTATTLDIQSAEFAGTFKVLPVHLLRVFLTEEQASLTHVGFKVKRVLRAGTANLEHQDIELNNLPVNLLAPYLTTAGLRALGSVHGLNIPHRWAKQTAVDALQTHRCAACPSLHFILEPVVSGKPTRRSNIGAWLDRDPEPLLWEAELAIPTDVYPPRPTTIHDIAVVMKAYCKEISPHAVEESGCCVCGQLSLRTHLIPFDEATYELDILEELGSTRLERTAGHEPVSNMKGPVLDVNLKDICLSCHDCLKHGKRPTRALANHLWVGEVPECLQDLTLAECAMISRVRYNRCVVRVATGHAKMIANVVAFEHPSKKIYERLPMAQDELAEVLSIVYTGVEPPGDDDLKRTPVLVRRHKIQNALEWLKLNHRDYIDLSIDYETLGTYALESVPIGILRKKADPTEEGNVLASAKSVFDADVEQ</sequence>
<protein>
    <recommendedName>
        <fullName evidence="1">DUF6570 domain-containing protein</fullName>
    </recommendedName>
</protein>
<dbReference type="Pfam" id="PF20209">
    <property type="entry name" value="DUF6570"/>
    <property type="match status" value="1"/>
</dbReference>